<dbReference type="InterPro" id="IPR013783">
    <property type="entry name" value="Ig-like_fold"/>
</dbReference>
<proteinExistence type="predicted"/>
<comment type="caution">
    <text evidence="4">The sequence shown here is derived from an EMBL/GenBank/DDBJ whole genome shotgun (WGS) entry which is preliminary data.</text>
</comment>
<organism evidence="4 5">
    <name type="scientific">Anguilla anguilla</name>
    <name type="common">European freshwater eel</name>
    <name type="synonym">Muraena anguilla</name>
    <dbReference type="NCBI Taxonomy" id="7936"/>
    <lineage>
        <taxon>Eukaryota</taxon>
        <taxon>Metazoa</taxon>
        <taxon>Chordata</taxon>
        <taxon>Craniata</taxon>
        <taxon>Vertebrata</taxon>
        <taxon>Euteleostomi</taxon>
        <taxon>Actinopterygii</taxon>
        <taxon>Neopterygii</taxon>
        <taxon>Teleostei</taxon>
        <taxon>Anguilliformes</taxon>
        <taxon>Anguillidae</taxon>
        <taxon>Anguilla</taxon>
    </lineage>
</organism>
<dbReference type="GO" id="GO:0045124">
    <property type="term" value="P:regulation of bone resorption"/>
    <property type="evidence" value="ECO:0007669"/>
    <property type="project" value="TreeGrafter"/>
</dbReference>
<sequence>MSHWVLCLLLLCCIIGCRAVEWSMSVPAQVNGTKGQNAILPCTFTHPEQHFFTGEILVKWITGQFNGPTIFQCSVMNSTEGRYEHCSDPKVPNRYSLQGNPQDRNLSLLIRGLELTDVKRYYCRVELDKSRGAMYQNRTGTWLQISALPEILNLTLVPGPPPSNVSLECVAEGSPRPNLIYHSPAGLAIPGLIPVSSDTNPFRIVVRIPFTSRDTYVCRATNQLGTAERVFSVHQGLSALTLALCIPGAMLLLGLMLFALWLKQRGTVPTCSFGHRNKHKEEAHSQPPEGDDTGIVYAEINLKNITNDLVLPTIKDQDKDVCYAEVVFS</sequence>
<dbReference type="GO" id="GO:0032956">
    <property type="term" value="P:regulation of actin cytoskeleton organization"/>
    <property type="evidence" value="ECO:0007669"/>
    <property type="project" value="TreeGrafter"/>
</dbReference>
<evidence type="ECO:0000256" key="2">
    <source>
        <dbReference type="SAM" id="SignalP"/>
    </source>
</evidence>
<dbReference type="EMBL" id="JAFIRN010000001">
    <property type="protein sequence ID" value="KAG5856825.1"/>
    <property type="molecule type" value="Genomic_DNA"/>
</dbReference>
<feature type="signal peptide" evidence="2">
    <location>
        <begin position="1"/>
        <end position="19"/>
    </location>
</feature>
<evidence type="ECO:0000313" key="5">
    <source>
        <dbReference type="Proteomes" id="UP001044222"/>
    </source>
</evidence>
<dbReference type="AlphaFoldDB" id="A0A9D3N0W0"/>
<keyword evidence="1" id="KW-0812">Transmembrane</keyword>
<evidence type="ECO:0000256" key="1">
    <source>
        <dbReference type="SAM" id="Phobius"/>
    </source>
</evidence>
<gene>
    <name evidence="4" type="ORF">ANANG_G00012010</name>
</gene>
<dbReference type="InterPro" id="IPR007110">
    <property type="entry name" value="Ig-like_dom"/>
</dbReference>
<feature type="chain" id="PRO_5039460859" description="Ig-like domain-containing protein" evidence="2">
    <location>
        <begin position="20"/>
        <end position="329"/>
    </location>
</feature>
<reference evidence="4" key="1">
    <citation type="submission" date="2021-01" db="EMBL/GenBank/DDBJ databases">
        <title>A chromosome-scale assembly of European eel, Anguilla anguilla.</title>
        <authorList>
            <person name="Henkel C."/>
            <person name="Jong-Raadsen S.A."/>
            <person name="Dufour S."/>
            <person name="Weltzien F.-A."/>
            <person name="Palstra A.P."/>
            <person name="Pelster B."/>
            <person name="Spaink H.P."/>
            <person name="Van Den Thillart G.E."/>
            <person name="Jansen H."/>
            <person name="Zahm M."/>
            <person name="Klopp C."/>
            <person name="Cedric C."/>
            <person name="Louis A."/>
            <person name="Berthelot C."/>
            <person name="Parey E."/>
            <person name="Roest Crollius H."/>
            <person name="Montfort J."/>
            <person name="Robinson-Rechavi M."/>
            <person name="Bucao C."/>
            <person name="Bouchez O."/>
            <person name="Gislard M."/>
            <person name="Lluch J."/>
            <person name="Milhes M."/>
            <person name="Lampietro C."/>
            <person name="Lopez Roques C."/>
            <person name="Donnadieu C."/>
            <person name="Braasch I."/>
            <person name="Desvignes T."/>
            <person name="Postlethwait J."/>
            <person name="Bobe J."/>
            <person name="Guiguen Y."/>
            <person name="Dirks R."/>
        </authorList>
    </citation>
    <scope>NUCLEOTIDE SEQUENCE</scope>
    <source>
        <strain evidence="4">Tag_6206</strain>
        <tissue evidence="4">Liver</tissue>
    </source>
</reference>
<dbReference type="PANTHER" id="PTHR46942:SF1">
    <property type="entry name" value="SIALIC ACID-BINDING IG-LIKE LECTIN 15"/>
    <property type="match status" value="1"/>
</dbReference>
<evidence type="ECO:0000313" key="4">
    <source>
        <dbReference type="EMBL" id="KAG5856825.1"/>
    </source>
</evidence>
<dbReference type="SUPFAM" id="SSF48726">
    <property type="entry name" value="Immunoglobulin"/>
    <property type="match status" value="2"/>
</dbReference>
<feature type="transmembrane region" description="Helical" evidence="1">
    <location>
        <begin position="239"/>
        <end position="262"/>
    </location>
</feature>
<keyword evidence="2" id="KW-0732">Signal</keyword>
<dbReference type="PANTHER" id="PTHR46942">
    <property type="entry name" value="SIALIC ACID-BINDING IG-LIKE LECTIN 15"/>
    <property type="match status" value="1"/>
</dbReference>
<dbReference type="InterPro" id="IPR036179">
    <property type="entry name" value="Ig-like_dom_sf"/>
</dbReference>
<keyword evidence="1" id="KW-1133">Transmembrane helix</keyword>
<dbReference type="Gene3D" id="2.60.40.10">
    <property type="entry name" value="Immunoglobulins"/>
    <property type="match status" value="2"/>
</dbReference>
<dbReference type="Pfam" id="PF07686">
    <property type="entry name" value="V-set"/>
    <property type="match status" value="1"/>
</dbReference>
<dbReference type="InterPro" id="IPR003599">
    <property type="entry name" value="Ig_sub"/>
</dbReference>
<dbReference type="SMART" id="SM00409">
    <property type="entry name" value="IG"/>
    <property type="match status" value="1"/>
</dbReference>
<evidence type="ECO:0000259" key="3">
    <source>
        <dbReference type="PROSITE" id="PS50835"/>
    </source>
</evidence>
<dbReference type="GO" id="GO:0005886">
    <property type="term" value="C:plasma membrane"/>
    <property type="evidence" value="ECO:0007669"/>
    <property type="project" value="TreeGrafter"/>
</dbReference>
<dbReference type="PROSITE" id="PS50835">
    <property type="entry name" value="IG_LIKE"/>
    <property type="match status" value="1"/>
</dbReference>
<keyword evidence="1" id="KW-0472">Membrane</keyword>
<dbReference type="Proteomes" id="UP001044222">
    <property type="component" value="Unassembled WGS sequence"/>
</dbReference>
<accession>A0A9D3N0W0</accession>
<protein>
    <recommendedName>
        <fullName evidence="3">Ig-like domain-containing protein</fullName>
    </recommendedName>
</protein>
<name>A0A9D3N0W0_ANGAN</name>
<dbReference type="InterPro" id="IPR042836">
    <property type="entry name" value="SIG15"/>
</dbReference>
<keyword evidence="5" id="KW-1185">Reference proteome</keyword>
<dbReference type="InterPro" id="IPR013106">
    <property type="entry name" value="Ig_V-set"/>
</dbReference>
<feature type="domain" description="Ig-like" evidence="3">
    <location>
        <begin position="34"/>
        <end position="141"/>
    </location>
</feature>
<dbReference type="GO" id="GO:2001204">
    <property type="term" value="P:regulation of osteoclast development"/>
    <property type="evidence" value="ECO:0007669"/>
    <property type="project" value="TreeGrafter"/>
</dbReference>